<evidence type="ECO:0000313" key="3">
    <source>
        <dbReference type="Proteomes" id="UP000886595"/>
    </source>
</evidence>
<comment type="caution">
    <text evidence="2">The sequence shown here is derived from an EMBL/GenBank/DDBJ whole genome shotgun (WGS) entry which is preliminary data.</text>
</comment>
<dbReference type="EMBL" id="JAAMPC010000009">
    <property type="protein sequence ID" value="KAG2292285.1"/>
    <property type="molecule type" value="Genomic_DNA"/>
</dbReference>
<protein>
    <submittedName>
        <fullName evidence="2">Uncharacterized protein</fullName>
    </submittedName>
</protein>
<feature type="region of interest" description="Disordered" evidence="1">
    <location>
        <begin position="24"/>
        <end position="79"/>
    </location>
</feature>
<reference evidence="2 3" key="1">
    <citation type="submission" date="2020-02" db="EMBL/GenBank/DDBJ databases">
        <authorList>
            <person name="Ma Q."/>
            <person name="Huang Y."/>
            <person name="Song X."/>
            <person name="Pei D."/>
        </authorList>
    </citation>
    <scope>NUCLEOTIDE SEQUENCE [LARGE SCALE GENOMIC DNA]</scope>
    <source>
        <strain evidence="2">Sxm20200214</strain>
        <tissue evidence="2">Leaf</tissue>
    </source>
</reference>
<gene>
    <name evidence="2" type="ORF">Bca52824_038954</name>
</gene>
<evidence type="ECO:0000313" key="2">
    <source>
        <dbReference type="EMBL" id="KAG2292285.1"/>
    </source>
</evidence>
<accession>A0A8X7RST3</accession>
<feature type="compositionally biased region" description="Basic and acidic residues" evidence="1">
    <location>
        <begin position="29"/>
        <end position="47"/>
    </location>
</feature>
<evidence type="ECO:0000256" key="1">
    <source>
        <dbReference type="SAM" id="MobiDB-lite"/>
    </source>
</evidence>
<organism evidence="2 3">
    <name type="scientific">Brassica carinata</name>
    <name type="common">Ethiopian mustard</name>
    <name type="synonym">Abyssinian cabbage</name>
    <dbReference type="NCBI Taxonomy" id="52824"/>
    <lineage>
        <taxon>Eukaryota</taxon>
        <taxon>Viridiplantae</taxon>
        <taxon>Streptophyta</taxon>
        <taxon>Embryophyta</taxon>
        <taxon>Tracheophyta</taxon>
        <taxon>Spermatophyta</taxon>
        <taxon>Magnoliopsida</taxon>
        <taxon>eudicotyledons</taxon>
        <taxon>Gunneridae</taxon>
        <taxon>Pentapetalae</taxon>
        <taxon>rosids</taxon>
        <taxon>malvids</taxon>
        <taxon>Brassicales</taxon>
        <taxon>Brassicaceae</taxon>
        <taxon>Brassiceae</taxon>
        <taxon>Brassica</taxon>
    </lineage>
</organism>
<dbReference type="AlphaFoldDB" id="A0A8X7RST3"/>
<sequence length="79" mass="8884">MIFEVEENRVDKIGESLRSYVQQFQGTSDRVREASRSRRTPRSEKPSPRNSPSTSAARRRSAPFSTKEDRGPDLTASAA</sequence>
<keyword evidence="3" id="KW-1185">Reference proteome</keyword>
<name>A0A8X7RST3_BRACI</name>
<dbReference type="Proteomes" id="UP000886595">
    <property type="component" value="Unassembled WGS sequence"/>
</dbReference>
<proteinExistence type="predicted"/>